<organism evidence="3 4">
    <name type="scientific">Ascodesmis nigricans</name>
    <dbReference type="NCBI Taxonomy" id="341454"/>
    <lineage>
        <taxon>Eukaryota</taxon>
        <taxon>Fungi</taxon>
        <taxon>Dikarya</taxon>
        <taxon>Ascomycota</taxon>
        <taxon>Pezizomycotina</taxon>
        <taxon>Pezizomycetes</taxon>
        <taxon>Pezizales</taxon>
        <taxon>Ascodesmidaceae</taxon>
        <taxon>Ascodesmis</taxon>
    </lineage>
</organism>
<dbReference type="Proteomes" id="UP000298138">
    <property type="component" value="Unassembled WGS sequence"/>
</dbReference>
<accession>A0A4S2N0L5</accession>
<feature type="compositionally biased region" description="Basic residues" evidence="1">
    <location>
        <begin position="168"/>
        <end position="177"/>
    </location>
</feature>
<dbReference type="EMBL" id="ML220115">
    <property type="protein sequence ID" value="TGZ82642.1"/>
    <property type="molecule type" value="Genomic_DNA"/>
</dbReference>
<feature type="transmembrane region" description="Helical" evidence="2">
    <location>
        <begin position="135"/>
        <end position="159"/>
    </location>
</feature>
<keyword evidence="4" id="KW-1185">Reference proteome</keyword>
<keyword evidence="2" id="KW-0472">Membrane</keyword>
<evidence type="ECO:0008006" key="5">
    <source>
        <dbReference type="Google" id="ProtNLM"/>
    </source>
</evidence>
<feature type="compositionally biased region" description="Basic and acidic residues" evidence="1">
    <location>
        <begin position="258"/>
        <end position="279"/>
    </location>
</feature>
<keyword evidence="2" id="KW-1133">Transmembrane helix</keyword>
<protein>
    <recommendedName>
        <fullName evidence="5">Mid2 domain-containing protein</fullName>
    </recommendedName>
</protein>
<proteinExistence type="predicted"/>
<dbReference type="InParanoid" id="A0A4S2N0L5"/>
<feature type="region of interest" description="Disordered" evidence="1">
    <location>
        <begin position="168"/>
        <end position="196"/>
    </location>
</feature>
<reference evidence="3 4" key="1">
    <citation type="submission" date="2019-04" db="EMBL/GenBank/DDBJ databases">
        <title>Comparative genomics and transcriptomics to analyze fruiting body development in filamentous ascomycetes.</title>
        <authorList>
            <consortium name="DOE Joint Genome Institute"/>
            <person name="Lutkenhaus R."/>
            <person name="Traeger S."/>
            <person name="Breuer J."/>
            <person name="Kuo A."/>
            <person name="Lipzen A."/>
            <person name="Pangilinan J."/>
            <person name="Dilworth D."/>
            <person name="Sandor L."/>
            <person name="Poggeler S."/>
            <person name="Barry K."/>
            <person name="Grigoriev I.V."/>
            <person name="Nowrousian M."/>
        </authorList>
    </citation>
    <scope>NUCLEOTIDE SEQUENCE [LARGE SCALE GENOMIC DNA]</scope>
    <source>
        <strain evidence="3 4">CBS 389.68</strain>
    </source>
</reference>
<keyword evidence="2" id="KW-0812">Transmembrane</keyword>
<evidence type="ECO:0000256" key="1">
    <source>
        <dbReference type="SAM" id="MobiDB-lite"/>
    </source>
</evidence>
<evidence type="ECO:0000313" key="4">
    <source>
        <dbReference type="Proteomes" id="UP000298138"/>
    </source>
</evidence>
<evidence type="ECO:0000313" key="3">
    <source>
        <dbReference type="EMBL" id="TGZ82642.1"/>
    </source>
</evidence>
<dbReference type="AlphaFoldDB" id="A0A4S2N0L5"/>
<name>A0A4S2N0L5_9PEZI</name>
<feature type="region of interest" description="Disordered" evidence="1">
    <location>
        <begin position="244"/>
        <end position="279"/>
    </location>
</feature>
<sequence>MPPPSPPLRLFPRQLAPTSYSRSTELCELYTPKAYWLVCAGGLIGCCLSPSCSQCTREQDKLMVPIEALMEKDPDYVAPSVSILSGSTPSATTTLEDGKVTVTVVSFSSSTSTVELEVEESVSGMGEKSKLKPSAAIPAGAALGGVALVLLLLGTFFLFRRRRRRRRRMNHHQHHHLLTPNTPNTPMPPFSAEPKSPLSFLKRFSRRGTEKQEEYFTPQSDVVEMSVESGREVVGELEAKERFELEGSCPAEEVTAAEAREGRTEEGMESNERRERDGR</sequence>
<evidence type="ECO:0000256" key="2">
    <source>
        <dbReference type="SAM" id="Phobius"/>
    </source>
</evidence>
<gene>
    <name evidence="3" type="ORF">EX30DRAFT_339916</name>
</gene>